<keyword evidence="1" id="KW-1133">Transmembrane helix</keyword>
<accession>A0ABW5QQ42</accession>
<keyword evidence="1" id="KW-0472">Membrane</keyword>
<evidence type="ECO:0000256" key="1">
    <source>
        <dbReference type="SAM" id="Phobius"/>
    </source>
</evidence>
<protein>
    <submittedName>
        <fullName evidence="2">YoaK family protein</fullName>
    </submittedName>
</protein>
<comment type="caution">
    <text evidence="2">The sequence shown here is derived from an EMBL/GenBank/DDBJ whole genome shotgun (WGS) entry which is preliminary data.</text>
</comment>
<evidence type="ECO:0000313" key="2">
    <source>
        <dbReference type="EMBL" id="MFD2649541.1"/>
    </source>
</evidence>
<gene>
    <name evidence="2" type="ORF">ACFSX5_17280</name>
</gene>
<evidence type="ECO:0000313" key="3">
    <source>
        <dbReference type="Proteomes" id="UP001597521"/>
    </source>
</evidence>
<feature type="transmembrane region" description="Helical" evidence="1">
    <location>
        <begin position="183"/>
        <end position="200"/>
    </location>
</feature>
<dbReference type="InterPro" id="IPR010699">
    <property type="entry name" value="DUF1275"/>
</dbReference>
<name>A0ABW5QQ42_9HYPH</name>
<dbReference type="PANTHER" id="PTHR37314:SF4">
    <property type="entry name" value="UPF0700 TRANSMEMBRANE PROTEIN YOAK"/>
    <property type="match status" value="1"/>
</dbReference>
<dbReference type="RefSeq" id="WP_386835114.1">
    <property type="nucleotide sequence ID" value="NZ_JBHUNP010000001.1"/>
</dbReference>
<keyword evidence="1" id="KW-0812">Transmembrane</keyword>
<feature type="transmembrane region" description="Helical" evidence="1">
    <location>
        <begin position="61"/>
        <end position="86"/>
    </location>
</feature>
<dbReference type="EMBL" id="JBHUNP010000001">
    <property type="protein sequence ID" value="MFD2649541.1"/>
    <property type="molecule type" value="Genomic_DNA"/>
</dbReference>
<sequence length="232" mass="23526">MSLAAPARLARLSDIMTPAPRLSVGLLLTAAAGFADAIGFIVLGGHYVSFMSGNTTQLGDALATGVWPTVMLTAGLVVLFFAGSFTGSMVALRAGSRWGAAAVTAMVLASFLGALGVVALGAPPQMGMAILAGGAGAQNAILASTGSVRLGTTFVTGTLFTAGQDLARALQGVAPPWRWLQHLLVWASLMGGALVGAVAYGQWSIWSLTVPALLYAGFTIAFLVRPPAQVIP</sequence>
<dbReference type="PANTHER" id="PTHR37314">
    <property type="entry name" value="SLR0142 PROTEIN"/>
    <property type="match status" value="1"/>
</dbReference>
<dbReference type="Proteomes" id="UP001597521">
    <property type="component" value="Unassembled WGS sequence"/>
</dbReference>
<proteinExistence type="predicted"/>
<keyword evidence="3" id="KW-1185">Reference proteome</keyword>
<feature type="transmembrane region" description="Helical" evidence="1">
    <location>
        <begin position="206"/>
        <end position="224"/>
    </location>
</feature>
<feature type="transmembrane region" description="Helical" evidence="1">
    <location>
        <begin position="140"/>
        <end position="162"/>
    </location>
</feature>
<feature type="transmembrane region" description="Helical" evidence="1">
    <location>
        <begin position="98"/>
        <end position="120"/>
    </location>
</feature>
<organism evidence="2 3">
    <name type="scientific">Devosia albogilva</name>
    <dbReference type="NCBI Taxonomy" id="429726"/>
    <lineage>
        <taxon>Bacteria</taxon>
        <taxon>Pseudomonadati</taxon>
        <taxon>Pseudomonadota</taxon>
        <taxon>Alphaproteobacteria</taxon>
        <taxon>Hyphomicrobiales</taxon>
        <taxon>Devosiaceae</taxon>
        <taxon>Devosia</taxon>
    </lineage>
</organism>
<dbReference type="Pfam" id="PF06912">
    <property type="entry name" value="DUF1275"/>
    <property type="match status" value="1"/>
</dbReference>
<reference evidence="3" key="1">
    <citation type="journal article" date="2019" name="Int. J. Syst. Evol. Microbiol.">
        <title>The Global Catalogue of Microorganisms (GCM) 10K type strain sequencing project: providing services to taxonomists for standard genome sequencing and annotation.</title>
        <authorList>
            <consortium name="The Broad Institute Genomics Platform"/>
            <consortium name="The Broad Institute Genome Sequencing Center for Infectious Disease"/>
            <person name="Wu L."/>
            <person name="Ma J."/>
        </authorList>
    </citation>
    <scope>NUCLEOTIDE SEQUENCE [LARGE SCALE GENOMIC DNA]</scope>
    <source>
        <strain evidence="3">CCM 7427</strain>
    </source>
</reference>